<evidence type="ECO:0000313" key="1">
    <source>
        <dbReference type="EMBL" id="CAF0941510.1"/>
    </source>
</evidence>
<dbReference type="Proteomes" id="UP000663829">
    <property type="component" value="Unassembled WGS sequence"/>
</dbReference>
<keyword evidence="3" id="KW-1185">Reference proteome</keyword>
<evidence type="ECO:0000313" key="3">
    <source>
        <dbReference type="Proteomes" id="UP000663829"/>
    </source>
</evidence>
<dbReference type="Proteomes" id="UP000681722">
    <property type="component" value="Unassembled WGS sequence"/>
</dbReference>
<name>A0A814CJ39_9BILA</name>
<comment type="caution">
    <text evidence="1">The sequence shown here is derived from an EMBL/GenBank/DDBJ whole genome shotgun (WGS) entry which is preliminary data.</text>
</comment>
<evidence type="ECO:0000313" key="2">
    <source>
        <dbReference type="EMBL" id="CAF3718016.1"/>
    </source>
</evidence>
<reference evidence="1" key="1">
    <citation type="submission" date="2021-02" db="EMBL/GenBank/DDBJ databases">
        <authorList>
            <person name="Nowell W R."/>
        </authorList>
    </citation>
    <scope>NUCLEOTIDE SEQUENCE</scope>
</reference>
<dbReference type="OrthoDB" id="9973972at2759"/>
<dbReference type="AlphaFoldDB" id="A0A814CJ39"/>
<protein>
    <submittedName>
        <fullName evidence="1">Uncharacterized protein</fullName>
    </submittedName>
</protein>
<dbReference type="EMBL" id="CAJNOQ010002145">
    <property type="protein sequence ID" value="CAF0941510.1"/>
    <property type="molecule type" value="Genomic_DNA"/>
</dbReference>
<dbReference type="EMBL" id="CAJOBC010002146">
    <property type="protein sequence ID" value="CAF3718016.1"/>
    <property type="molecule type" value="Genomic_DNA"/>
</dbReference>
<accession>A0A814CJ39</accession>
<proteinExistence type="predicted"/>
<sequence length="192" mass="22591">MVVSDADFHLCVAKTALTIGEIDEFEDDLHHNTHQYDHFCKNVYKGCSFHYEQSLFRTFVDLSLKTAYNNDENLRGWFRSFAALSSSKDMLWGLQCLIRTPLDYPCIKGFLDYYHSQSISIRYYSNYYHNITLRTINYLKGQCSRMKKHVNSSHPNNYIVIDLLQKEQSLASTTRVRDNMTEAPTRKCHHNR</sequence>
<organism evidence="1 3">
    <name type="scientific">Didymodactylos carnosus</name>
    <dbReference type="NCBI Taxonomy" id="1234261"/>
    <lineage>
        <taxon>Eukaryota</taxon>
        <taxon>Metazoa</taxon>
        <taxon>Spiralia</taxon>
        <taxon>Gnathifera</taxon>
        <taxon>Rotifera</taxon>
        <taxon>Eurotatoria</taxon>
        <taxon>Bdelloidea</taxon>
        <taxon>Philodinida</taxon>
        <taxon>Philodinidae</taxon>
        <taxon>Didymodactylos</taxon>
    </lineage>
</organism>
<gene>
    <name evidence="1" type="ORF">GPM918_LOCUS10736</name>
    <name evidence="2" type="ORF">SRO942_LOCUS10740</name>
</gene>